<proteinExistence type="predicted"/>
<dbReference type="RefSeq" id="WP_009135102.1">
    <property type="nucleotide sequence ID" value="NZ_CP102250.1"/>
</dbReference>
<organism evidence="2 3">
    <name type="scientific">Alistipes indistinctus YIT 12060</name>
    <dbReference type="NCBI Taxonomy" id="742725"/>
    <lineage>
        <taxon>Bacteria</taxon>
        <taxon>Pseudomonadati</taxon>
        <taxon>Bacteroidota</taxon>
        <taxon>Bacteroidia</taxon>
        <taxon>Bacteroidales</taxon>
        <taxon>Rikenellaceae</taxon>
        <taxon>Alistipes</taxon>
    </lineage>
</organism>
<evidence type="ECO:0000313" key="3">
    <source>
        <dbReference type="Proteomes" id="UP000006008"/>
    </source>
</evidence>
<evidence type="ECO:0000313" key="2">
    <source>
        <dbReference type="EMBL" id="EHB91213.1"/>
    </source>
</evidence>
<feature type="compositionally biased region" description="Basic and acidic residues" evidence="1">
    <location>
        <begin position="112"/>
        <end position="123"/>
    </location>
</feature>
<name>G5HBI6_9BACT</name>
<feature type="region of interest" description="Disordered" evidence="1">
    <location>
        <begin position="193"/>
        <end position="232"/>
    </location>
</feature>
<dbReference type="GeneID" id="92817037"/>
<dbReference type="AlphaFoldDB" id="G5HBI6"/>
<gene>
    <name evidence="2" type="ORF">HMPREF9450_02296</name>
</gene>
<feature type="region of interest" description="Disordered" evidence="1">
    <location>
        <begin position="112"/>
        <end position="151"/>
    </location>
</feature>
<reference evidence="2 3" key="1">
    <citation type="submission" date="2011-08" db="EMBL/GenBank/DDBJ databases">
        <title>The Genome Sequence of Alistipes indistinctus YIT 12060.</title>
        <authorList>
            <consortium name="The Broad Institute Genome Sequencing Platform"/>
            <person name="Earl A."/>
            <person name="Ward D."/>
            <person name="Feldgarden M."/>
            <person name="Gevers D."/>
            <person name="Morotomi M."/>
            <person name="Young S.K."/>
            <person name="Zeng Q."/>
            <person name="Gargeya S."/>
            <person name="Fitzgerald M."/>
            <person name="Haas B."/>
            <person name="Abouelleil A."/>
            <person name="Alvarado L."/>
            <person name="Arachchi H.M."/>
            <person name="Berlin A."/>
            <person name="Brown A."/>
            <person name="Chapman S.B."/>
            <person name="Chen Z."/>
            <person name="Dunbar C."/>
            <person name="Freedman E."/>
            <person name="Gearin G."/>
            <person name="Gellesch M."/>
            <person name="Goldberg J."/>
            <person name="Griggs A."/>
            <person name="Gujja S."/>
            <person name="Heiman D."/>
            <person name="Howarth C."/>
            <person name="Larson L."/>
            <person name="Lui A."/>
            <person name="MacDonald P.J.P."/>
            <person name="Montmayeur A."/>
            <person name="Murphy C."/>
            <person name="Neiman D."/>
            <person name="Pearson M."/>
            <person name="Priest M."/>
            <person name="Roberts A."/>
            <person name="Saif S."/>
            <person name="Shea T."/>
            <person name="Shenoy N."/>
            <person name="Sisk P."/>
            <person name="Stolte C."/>
            <person name="Sykes S."/>
            <person name="Wortman J."/>
            <person name="Nusbaum C."/>
            <person name="Birren B."/>
        </authorList>
    </citation>
    <scope>NUCLEOTIDE SEQUENCE [LARGE SCALE GENOMIC DNA]</scope>
    <source>
        <strain evidence="2 3">YIT 12060</strain>
    </source>
</reference>
<sequence length="369" mass="40325">MDLDKLLAELDGIGRIARSWKEQDRVAEIERQIILDKLRHIYEKVMFSGGVEVCESPAGKQTAPQAADRVGAAVGGAAGPSESSVPIVEANEPLPGVDGKIASEMSAVTDRFPHPEVLDRTEDAQPVSEPEAEQGEFVPQPEEPESVSGEAEAGNIEVSMTVEEHSVEQKLFSDEPLVRTRVDKRVILSLYGDDSSPRKTVTQVPSQYRTDEPQSSVPQFPLQPDAAAPESVPVPDPVIETVGSVVLGGESVPHVEIPHKKVLGETLANQTAAVNEVIGKKAAHTDVASRLRASQITDLRHSIGINDRFLLIRDLFGGKAEEYERVIDELDAFTELDDAMIYIQENFEWNPDCDGATLLVELLERKLDR</sequence>
<dbReference type="PATRIC" id="fig|742725.3.peg.2364"/>
<dbReference type="Proteomes" id="UP000006008">
    <property type="component" value="Unassembled WGS sequence"/>
</dbReference>
<feature type="compositionally biased region" description="Polar residues" evidence="1">
    <location>
        <begin position="198"/>
        <end position="218"/>
    </location>
</feature>
<dbReference type="EMBL" id="ADLD01000014">
    <property type="protein sequence ID" value="EHB91213.1"/>
    <property type="molecule type" value="Genomic_DNA"/>
</dbReference>
<accession>G5HBI6</accession>
<feature type="region of interest" description="Disordered" evidence="1">
    <location>
        <begin position="64"/>
        <end position="87"/>
    </location>
</feature>
<dbReference type="eggNOG" id="ENOG5033EGP">
    <property type="taxonomic scope" value="Bacteria"/>
</dbReference>
<dbReference type="OrthoDB" id="1100725at2"/>
<keyword evidence="3" id="KW-1185">Reference proteome</keyword>
<dbReference type="STRING" id="742725.HMPREF9450_02296"/>
<dbReference type="HOGENOM" id="CLU_749323_0_0_10"/>
<comment type="caution">
    <text evidence="2">The sequence shown here is derived from an EMBL/GenBank/DDBJ whole genome shotgun (WGS) entry which is preliminary data.</text>
</comment>
<protein>
    <submittedName>
        <fullName evidence="2">Uncharacterized protein</fullName>
    </submittedName>
</protein>
<evidence type="ECO:0000256" key="1">
    <source>
        <dbReference type="SAM" id="MobiDB-lite"/>
    </source>
</evidence>